<proteinExistence type="predicted"/>
<dbReference type="Proteomes" id="UP001157502">
    <property type="component" value="Chromosome 26"/>
</dbReference>
<evidence type="ECO:0000313" key="2">
    <source>
        <dbReference type="Proteomes" id="UP001157502"/>
    </source>
</evidence>
<protein>
    <submittedName>
        <fullName evidence="1">Uncharacterized protein</fullName>
    </submittedName>
</protein>
<organism evidence="1 2">
    <name type="scientific">Dallia pectoralis</name>
    <name type="common">Alaska blackfish</name>
    <dbReference type="NCBI Taxonomy" id="75939"/>
    <lineage>
        <taxon>Eukaryota</taxon>
        <taxon>Metazoa</taxon>
        <taxon>Chordata</taxon>
        <taxon>Craniata</taxon>
        <taxon>Vertebrata</taxon>
        <taxon>Euteleostomi</taxon>
        <taxon>Actinopterygii</taxon>
        <taxon>Neopterygii</taxon>
        <taxon>Teleostei</taxon>
        <taxon>Protacanthopterygii</taxon>
        <taxon>Esociformes</taxon>
        <taxon>Umbridae</taxon>
        <taxon>Dallia</taxon>
    </lineage>
</organism>
<keyword evidence="2" id="KW-1185">Reference proteome</keyword>
<accession>A0ACC2FKD4</accession>
<name>A0ACC2FKD4_DALPE</name>
<sequence>MLRVLDVSWNPLERFSITADVFPNLENLNLSYCGRNGSMRWEVGDSAFLREISTLDLSGVQMSTDHMSMVLQNFTRSSLVALTLSDVWRKSSGSVGVLANTACHIPSLKVLRLANDNISVVHAELLQSCGQTKKLDLSENNIVELSESSFRSLKKLQYIRLNMNKLSSVPNATKNLRTLKTLDLSYNVIKSLECSDFATLTGLVKLFLYHNAIQRLDSCVFQDLKSLELLSLGDNTILTLNGAFTNGLLKLESLKLVDIGFFYFIFSTSLVLLTLMGSSIYHLLRWQMVYSYYLLLAYLYDTKQKNRRAAYQYDAFVSYNAHDEPWVLQELLPELEDRQGWRLCLHHRDFQPGKPIIENITDAIYGSRKTICVITRRYLESEWCSREIQVASFRLFDEQKDVLILVFLEEIPDQQLSPYHRMRRLLKKRTYLSWPRAGEHTGVFWQKLRVALETRSSPDDENPLLTGVERL</sequence>
<dbReference type="EMBL" id="CM055753">
    <property type="protein sequence ID" value="KAJ7991822.1"/>
    <property type="molecule type" value="Genomic_DNA"/>
</dbReference>
<comment type="caution">
    <text evidence="1">The sequence shown here is derived from an EMBL/GenBank/DDBJ whole genome shotgun (WGS) entry which is preliminary data.</text>
</comment>
<gene>
    <name evidence="1" type="ORF">DPEC_G00287850</name>
</gene>
<reference evidence="1" key="1">
    <citation type="submission" date="2021-05" db="EMBL/GenBank/DDBJ databases">
        <authorList>
            <person name="Pan Q."/>
            <person name="Jouanno E."/>
            <person name="Zahm M."/>
            <person name="Klopp C."/>
            <person name="Cabau C."/>
            <person name="Louis A."/>
            <person name="Berthelot C."/>
            <person name="Parey E."/>
            <person name="Roest Crollius H."/>
            <person name="Montfort J."/>
            <person name="Robinson-Rechavi M."/>
            <person name="Bouchez O."/>
            <person name="Lampietro C."/>
            <person name="Lopez Roques C."/>
            <person name="Donnadieu C."/>
            <person name="Postlethwait J."/>
            <person name="Bobe J."/>
            <person name="Dillon D."/>
            <person name="Chandos A."/>
            <person name="von Hippel F."/>
            <person name="Guiguen Y."/>
        </authorList>
    </citation>
    <scope>NUCLEOTIDE SEQUENCE</scope>
    <source>
        <strain evidence="1">YG-Jan2019</strain>
    </source>
</reference>
<evidence type="ECO:0000313" key="1">
    <source>
        <dbReference type="EMBL" id="KAJ7991822.1"/>
    </source>
</evidence>